<dbReference type="SUPFAM" id="SSF49464">
    <property type="entry name" value="Carboxypeptidase regulatory domain-like"/>
    <property type="match status" value="1"/>
</dbReference>
<keyword evidence="2 7" id="KW-0813">Transport</keyword>
<keyword evidence="13" id="KW-1185">Reference proteome</keyword>
<dbReference type="Gene3D" id="2.170.130.10">
    <property type="entry name" value="TonB-dependent receptor, plug domain"/>
    <property type="match status" value="1"/>
</dbReference>
<evidence type="ECO:0000259" key="11">
    <source>
        <dbReference type="Pfam" id="PF07715"/>
    </source>
</evidence>
<dbReference type="InterPro" id="IPR023997">
    <property type="entry name" value="TonB-dep_OMP_SusC/RagA_CS"/>
</dbReference>
<evidence type="ECO:0000259" key="10">
    <source>
        <dbReference type="Pfam" id="PF07660"/>
    </source>
</evidence>
<feature type="region of interest" description="Disordered" evidence="8">
    <location>
        <begin position="369"/>
        <end position="389"/>
    </location>
</feature>
<dbReference type="Pfam" id="PF13715">
    <property type="entry name" value="CarbopepD_reg_2"/>
    <property type="match status" value="1"/>
</dbReference>
<evidence type="ECO:0000256" key="3">
    <source>
        <dbReference type="ARBA" id="ARBA00022452"/>
    </source>
</evidence>
<evidence type="ECO:0000256" key="8">
    <source>
        <dbReference type="SAM" id="MobiDB-lite"/>
    </source>
</evidence>
<feature type="signal peptide" evidence="9">
    <location>
        <begin position="1"/>
        <end position="17"/>
    </location>
</feature>
<evidence type="ECO:0000313" key="13">
    <source>
        <dbReference type="Proteomes" id="UP000268007"/>
    </source>
</evidence>
<dbReference type="RefSeq" id="WP_121199456.1">
    <property type="nucleotide sequence ID" value="NZ_RBKU01000001.1"/>
</dbReference>
<evidence type="ECO:0000256" key="1">
    <source>
        <dbReference type="ARBA" id="ARBA00004571"/>
    </source>
</evidence>
<feature type="chain" id="PRO_5019774077" evidence="9">
    <location>
        <begin position="18"/>
        <end position="1158"/>
    </location>
</feature>
<dbReference type="GO" id="GO:0009279">
    <property type="term" value="C:cell outer membrane"/>
    <property type="evidence" value="ECO:0007669"/>
    <property type="project" value="UniProtKB-SubCell"/>
</dbReference>
<keyword evidence="4 7" id="KW-0812">Transmembrane</keyword>
<dbReference type="InterPro" id="IPR039426">
    <property type="entry name" value="TonB-dep_rcpt-like"/>
</dbReference>
<proteinExistence type="inferred from homology"/>
<evidence type="ECO:0000256" key="4">
    <source>
        <dbReference type="ARBA" id="ARBA00022692"/>
    </source>
</evidence>
<gene>
    <name evidence="12" type="ORF">BDD43_4242</name>
</gene>
<evidence type="ECO:0000256" key="2">
    <source>
        <dbReference type="ARBA" id="ARBA00022448"/>
    </source>
</evidence>
<accession>A0A495J6M1</accession>
<dbReference type="OrthoDB" id="9768177at2"/>
<dbReference type="AlphaFoldDB" id="A0A495J6M1"/>
<keyword evidence="9" id="KW-0732">Signal</keyword>
<feature type="domain" description="Secretin/TonB short N-terminal" evidence="10">
    <location>
        <begin position="46"/>
        <end position="94"/>
    </location>
</feature>
<dbReference type="InterPro" id="IPR023996">
    <property type="entry name" value="TonB-dep_OMP_SusC/RagA"/>
</dbReference>
<dbReference type="Gene3D" id="2.60.40.1120">
    <property type="entry name" value="Carboxypeptidase-like, regulatory domain"/>
    <property type="match status" value="1"/>
</dbReference>
<dbReference type="NCBIfam" id="TIGR04057">
    <property type="entry name" value="SusC_RagA_signa"/>
    <property type="match status" value="1"/>
</dbReference>
<keyword evidence="5 7" id="KW-0472">Membrane</keyword>
<dbReference type="InterPro" id="IPR036942">
    <property type="entry name" value="Beta-barrel_TonB_sf"/>
</dbReference>
<dbReference type="PROSITE" id="PS52016">
    <property type="entry name" value="TONB_DEPENDENT_REC_3"/>
    <property type="match status" value="1"/>
</dbReference>
<dbReference type="EMBL" id="RBKU01000001">
    <property type="protein sequence ID" value="RKR84024.1"/>
    <property type="molecule type" value="Genomic_DNA"/>
</dbReference>
<sequence length="1158" mass="126184">MKITAFMILICIMQVSAATYAQNITIKKSGAPLKAVIEEIRKQSGYDIVFDANLINRLKPVTINIKDATIETALDICLQDEPITYIIQDKFVVLKIKSPSTSVISSQVVVKDIVITGRIDDQYNKPLPGATVKIQNSPTAVATQEDGTYKIVVPDAKAVLVFSFVGYESQTVTVGNKTEINVILKDRNSQLNAVVVVGYGTQAKKDVSTSIASVNASDLENQMVGNFDQALVGKMSGVQVIQNNGKPNSPTDIRVRGTGSITSGVDPLYVVDGVPLGSGQVTELVDMNDIETIDVLKDASAAAIYGSRGANGVVMITTKKGKEGKKGKTTVNYSSSYGLQSITKKIPMLDAYQYAQLSYEGHNAAYLGDGATASNPNPQPGDPASVRPNSYDKIPPDLYPYLGLKSDGTPGGAIVAGLTNTNWQDLIYRTAPIARHSLSVSGGNSKSKYYISGNYEDQDGIIINSDYKRYGLRMNYAFTEGKIKVNVNVTPSFSTEDRVNSDDYYGNYGIVQSALAISPIWPVYNPDGSYNYDANGKLRLGTDYQHNEVVNPVAIANLYKNKVDHANFLGNVSFDWEILKDLHYKLSAAATYNTYGNDTYWPSTLPLIGVKYYAAGSYVPSSPIGHTSTTTYLDWLTENTLNYQKTLGQHHISALVGFSTQKDQMKKEGYSTSGATNDAVQNAGGGSFFSGTPDYDLQTWTLASLLSRVQYDFSGKYFFTAALRADGSSRFGKNDRWGYFPSASAAWIVSSEKFMERAKWITNMKLRASYGVSGNFKIGNYQQSELLGNSVAVFGQTQALSVGTAPTQYGNDELTWEKTAMTNVGLDMSFLNDRVGFEVDIYNGNTFNSLLNLPVPTITGYSTALQNIGQVNNKGLEIALIGSNTFGKFRWKTRSNISFNTNKVVKLGTQNAPIITSSGTATAYFITEVGKPIGSYYLLKTDGIFKTAAELASYPHFPTSQVGDFKFVDVDGNGVMDVSADRTIVGSYFPKFTYGFTNDFSFSGFDLSVSFQGVYGNQILNLSRRYIANMEGNINNTTEALNRYVDANNPGNGLVNRANRKSTGNNATISSWHVEDGSYLRLQNIVFGYTIPTSLLKKVNIQKIRLYLSGQNLLTITKYSGYNPEVNMNGGGNQLTPGVDYGVYPLAKTIAMGLNLTF</sequence>
<dbReference type="SUPFAM" id="SSF56935">
    <property type="entry name" value="Porins"/>
    <property type="match status" value="1"/>
</dbReference>
<dbReference type="InterPro" id="IPR008969">
    <property type="entry name" value="CarboxyPept-like_regulatory"/>
</dbReference>
<keyword evidence="3 7" id="KW-1134">Transmembrane beta strand</keyword>
<comment type="similarity">
    <text evidence="7">Belongs to the TonB-dependent receptor family.</text>
</comment>
<dbReference type="InterPro" id="IPR011662">
    <property type="entry name" value="Secretin/TonB_short_N"/>
</dbReference>
<dbReference type="Pfam" id="PF07660">
    <property type="entry name" value="STN"/>
    <property type="match status" value="1"/>
</dbReference>
<dbReference type="InterPro" id="IPR012910">
    <property type="entry name" value="Plug_dom"/>
</dbReference>
<keyword evidence="6 7" id="KW-0998">Cell outer membrane</keyword>
<dbReference type="InterPro" id="IPR037066">
    <property type="entry name" value="Plug_dom_sf"/>
</dbReference>
<dbReference type="Proteomes" id="UP000268007">
    <property type="component" value="Unassembled WGS sequence"/>
</dbReference>
<comment type="subcellular location">
    <subcellularLocation>
        <location evidence="1 7">Cell outer membrane</location>
        <topology evidence="1 7">Multi-pass membrane protein</topology>
    </subcellularLocation>
</comment>
<organism evidence="12 13">
    <name type="scientific">Mucilaginibacter gracilis</name>
    <dbReference type="NCBI Taxonomy" id="423350"/>
    <lineage>
        <taxon>Bacteria</taxon>
        <taxon>Pseudomonadati</taxon>
        <taxon>Bacteroidota</taxon>
        <taxon>Sphingobacteriia</taxon>
        <taxon>Sphingobacteriales</taxon>
        <taxon>Sphingobacteriaceae</taxon>
        <taxon>Mucilaginibacter</taxon>
    </lineage>
</organism>
<dbReference type="Gene3D" id="2.40.170.20">
    <property type="entry name" value="TonB-dependent receptor, beta-barrel domain"/>
    <property type="match status" value="1"/>
</dbReference>
<name>A0A495J6M1_9SPHI</name>
<evidence type="ECO:0000313" key="12">
    <source>
        <dbReference type="EMBL" id="RKR84024.1"/>
    </source>
</evidence>
<evidence type="ECO:0000256" key="6">
    <source>
        <dbReference type="ARBA" id="ARBA00023237"/>
    </source>
</evidence>
<comment type="caution">
    <text evidence="12">The sequence shown here is derived from an EMBL/GenBank/DDBJ whole genome shotgun (WGS) entry which is preliminary data.</text>
</comment>
<evidence type="ECO:0000256" key="7">
    <source>
        <dbReference type="PROSITE-ProRule" id="PRU01360"/>
    </source>
</evidence>
<protein>
    <submittedName>
        <fullName evidence="12">TonB-linked SusC/RagA family outer membrane protein</fullName>
    </submittedName>
</protein>
<reference evidence="12 13" key="1">
    <citation type="submission" date="2018-10" db="EMBL/GenBank/DDBJ databases">
        <title>Genomic Encyclopedia of Archaeal and Bacterial Type Strains, Phase II (KMG-II): from individual species to whole genera.</title>
        <authorList>
            <person name="Goeker M."/>
        </authorList>
    </citation>
    <scope>NUCLEOTIDE SEQUENCE [LARGE SCALE GENOMIC DNA]</scope>
    <source>
        <strain evidence="12 13">DSM 18602</strain>
    </source>
</reference>
<dbReference type="Pfam" id="PF07715">
    <property type="entry name" value="Plug"/>
    <property type="match status" value="1"/>
</dbReference>
<dbReference type="NCBIfam" id="TIGR04056">
    <property type="entry name" value="OMP_RagA_SusC"/>
    <property type="match status" value="1"/>
</dbReference>
<evidence type="ECO:0000256" key="5">
    <source>
        <dbReference type="ARBA" id="ARBA00023136"/>
    </source>
</evidence>
<feature type="domain" description="TonB-dependent receptor plug" evidence="11">
    <location>
        <begin position="204"/>
        <end position="313"/>
    </location>
</feature>
<dbReference type="Gene3D" id="3.55.50.30">
    <property type="match status" value="1"/>
</dbReference>
<evidence type="ECO:0000256" key="9">
    <source>
        <dbReference type="SAM" id="SignalP"/>
    </source>
</evidence>